<organism evidence="2 3">
    <name type="scientific">Priestia veravalensis</name>
    <dbReference type="NCBI Taxonomy" id="1414648"/>
    <lineage>
        <taxon>Bacteria</taxon>
        <taxon>Bacillati</taxon>
        <taxon>Bacillota</taxon>
        <taxon>Bacilli</taxon>
        <taxon>Bacillales</taxon>
        <taxon>Bacillaceae</taxon>
        <taxon>Priestia</taxon>
    </lineage>
</organism>
<reference evidence="2 3" key="1">
    <citation type="submission" date="2015-11" db="EMBL/GenBank/DDBJ databases">
        <title>Bacillus caseinolyticus sp nov.</title>
        <authorList>
            <person name="Dastager S.G."/>
            <person name="Mawlankar R."/>
        </authorList>
    </citation>
    <scope>NUCLEOTIDE SEQUENCE [LARGE SCALE GENOMIC DNA]</scope>
    <source>
        <strain evidence="2 3">SGD-V-76</strain>
    </source>
</reference>
<sequence length="114" mass="13177">VHWNTIFEEMKAKAKTALECETKAAIYARRKVEVESVFGHIKGNRSFRRFSLRGLDKVHVEFGIVALAHNILKVAGIRQLLLDNNRKYIKTGGEKHCVFLHLFYLEGLIRQPPF</sequence>
<comment type="caution">
    <text evidence="2">The sequence shown here is derived from an EMBL/GenBank/DDBJ whole genome shotgun (WGS) entry which is preliminary data.</text>
</comment>
<accession>A0A0V8JGM3</accession>
<dbReference type="RefSeq" id="WP_139109248.1">
    <property type="nucleotide sequence ID" value="NZ_KQ758717.1"/>
</dbReference>
<dbReference type="Pfam" id="PF13751">
    <property type="entry name" value="DDE_Tnp_1_6"/>
    <property type="match status" value="1"/>
</dbReference>
<proteinExistence type="predicted"/>
<gene>
    <name evidence="2" type="ORF">AS180_19845</name>
</gene>
<name>A0A0V8JGM3_9BACI</name>
<dbReference type="EMBL" id="LNQP01000103">
    <property type="protein sequence ID" value="KSU86207.1"/>
    <property type="molecule type" value="Genomic_DNA"/>
</dbReference>
<dbReference type="PANTHER" id="PTHR33408:SF2">
    <property type="entry name" value="TRANSPOSASE DDE DOMAIN-CONTAINING PROTEIN"/>
    <property type="match status" value="1"/>
</dbReference>
<keyword evidence="3" id="KW-1185">Reference proteome</keyword>
<dbReference type="Proteomes" id="UP000053681">
    <property type="component" value="Unassembled WGS sequence"/>
</dbReference>
<dbReference type="AlphaFoldDB" id="A0A0V8JGM3"/>
<dbReference type="PANTHER" id="PTHR33408">
    <property type="entry name" value="TRANSPOSASE"/>
    <property type="match status" value="1"/>
</dbReference>
<protein>
    <recommendedName>
        <fullName evidence="1">Transposase DDE domain-containing protein</fullName>
    </recommendedName>
</protein>
<dbReference type="InterPro" id="IPR025668">
    <property type="entry name" value="Tnp_DDE_dom"/>
</dbReference>
<evidence type="ECO:0000259" key="1">
    <source>
        <dbReference type="Pfam" id="PF13751"/>
    </source>
</evidence>
<feature type="non-terminal residue" evidence="2">
    <location>
        <position position="1"/>
    </location>
</feature>
<evidence type="ECO:0000313" key="3">
    <source>
        <dbReference type="Proteomes" id="UP000053681"/>
    </source>
</evidence>
<evidence type="ECO:0000313" key="2">
    <source>
        <dbReference type="EMBL" id="KSU86207.1"/>
    </source>
</evidence>
<feature type="domain" description="Transposase DDE" evidence="1">
    <location>
        <begin position="4"/>
        <end position="74"/>
    </location>
</feature>